<dbReference type="SUPFAM" id="SSF46785">
    <property type="entry name" value="Winged helix' DNA-binding domain"/>
    <property type="match status" value="1"/>
</dbReference>
<dbReference type="OrthoDB" id="1535081at2759"/>
<dbReference type="InterPro" id="IPR012967">
    <property type="entry name" value="COMT_dimerisation"/>
</dbReference>
<keyword evidence="2" id="KW-0808">Transferase</keyword>
<proteinExistence type="predicted"/>
<dbReference type="PANTHER" id="PTHR43712">
    <property type="entry name" value="PUTATIVE (AFU_ORTHOLOGUE AFUA_4G14580)-RELATED"/>
    <property type="match status" value="1"/>
</dbReference>
<dbReference type="Pfam" id="PF08100">
    <property type="entry name" value="Dimerisation"/>
    <property type="match status" value="1"/>
</dbReference>
<evidence type="ECO:0000313" key="8">
    <source>
        <dbReference type="Proteomes" id="UP000054321"/>
    </source>
</evidence>
<feature type="active site" description="Proton acceptor" evidence="4">
    <location>
        <position position="314"/>
    </location>
</feature>
<dbReference type="AlphaFoldDB" id="A0A0C3HQW2"/>
<keyword evidence="8" id="KW-1185">Reference proteome</keyword>
<protein>
    <submittedName>
        <fullName evidence="7">Uncharacterized protein</fullName>
    </submittedName>
</protein>
<evidence type="ECO:0000259" key="6">
    <source>
        <dbReference type="Pfam" id="PF08100"/>
    </source>
</evidence>
<dbReference type="PROSITE" id="PS51683">
    <property type="entry name" value="SAM_OMT_II"/>
    <property type="match status" value="1"/>
</dbReference>
<evidence type="ECO:0000313" key="7">
    <source>
        <dbReference type="EMBL" id="KIN05425.1"/>
    </source>
</evidence>
<reference evidence="8" key="2">
    <citation type="submission" date="2015-01" db="EMBL/GenBank/DDBJ databases">
        <title>Evolutionary Origins and Diversification of the Mycorrhizal Mutualists.</title>
        <authorList>
            <consortium name="DOE Joint Genome Institute"/>
            <consortium name="Mycorrhizal Genomics Consortium"/>
            <person name="Kohler A."/>
            <person name="Kuo A."/>
            <person name="Nagy L.G."/>
            <person name="Floudas D."/>
            <person name="Copeland A."/>
            <person name="Barry K.W."/>
            <person name="Cichocki N."/>
            <person name="Veneault-Fourrey C."/>
            <person name="LaButti K."/>
            <person name="Lindquist E.A."/>
            <person name="Lipzen A."/>
            <person name="Lundell T."/>
            <person name="Morin E."/>
            <person name="Murat C."/>
            <person name="Riley R."/>
            <person name="Ohm R."/>
            <person name="Sun H."/>
            <person name="Tunlid A."/>
            <person name="Henrissat B."/>
            <person name="Grigoriev I.V."/>
            <person name="Hibbett D.S."/>
            <person name="Martin F."/>
        </authorList>
    </citation>
    <scope>NUCLEOTIDE SEQUENCE [LARGE SCALE GENOMIC DNA]</scope>
    <source>
        <strain evidence="8">Zn</strain>
    </source>
</reference>
<dbReference type="InterPro" id="IPR016461">
    <property type="entry name" value="COMT-like"/>
</dbReference>
<dbReference type="InterPro" id="IPR001077">
    <property type="entry name" value="COMT_C"/>
</dbReference>
<evidence type="ECO:0000259" key="5">
    <source>
        <dbReference type="Pfam" id="PF00891"/>
    </source>
</evidence>
<dbReference type="InterPro" id="IPR036388">
    <property type="entry name" value="WH-like_DNA-bd_sf"/>
</dbReference>
<feature type="domain" description="O-methyltransferase C-terminal" evidence="5">
    <location>
        <begin position="243"/>
        <end position="384"/>
    </location>
</feature>
<dbReference type="PIRSF" id="PIRSF005739">
    <property type="entry name" value="O-mtase"/>
    <property type="match status" value="1"/>
</dbReference>
<dbReference type="GO" id="GO:0008171">
    <property type="term" value="F:O-methyltransferase activity"/>
    <property type="evidence" value="ECO:0007669"/>
    <property type="project" value="InterPro"/>
</dbReference>
<dbReference type="SUPFAM" id="SSF53335">
    <property type="entry name" value="S-adenosyl-L-methionine-dependent methyltransferases"/>
    <property type="match status" value="1"/>
</dbReference>
<evidence type="ECO:0000256" key="4">
    <source>
        <dbReference type="PIRSR" id="PIRSR005739-1"/>
    </source>
</evidence>
<dbReference type="EMBL" id="KN832872">
    <property type="protein sequence ID" value="KIN05425.1"/>
    <property type="molecule type" value="Genomic_DNA"/>
</dbReference>
<dbReference type="Gene3D" id="1.10.10.10">
    <property type="entry name" value="Winged helix-like DNA-binding domain superfamily/Winged helix DNA-binding domain"/>
    <property type="match status" value="1"/>
</dbReference>
<dbReference type="PANTHER" id="PTHR43712:SF1">
    <property type="entry name" value="HYPOTHETICAL O-METHYLTRANSFERASE (EUROFUNG)-RELATED"/>
    <property type="match status" value="1"/>
</dbReference>
<keyword evidence="1" id="KW-0489">Methyltransferase</keyword>
<dbReference type="GO" id="GO:0046983">
    <property type="term" value="F:protein dimerization activity"/>
    <property type="evidence" value="ECO:0007669"/>
    <property type="project" value="InterPro"/>
</dbReference>
<dbReference type="InterPro" id="IPR029063">
    <property type="entry name" value="SAM-dependent_MTases_sf"/>
</dbReference>
<dbReference type="Proteomes" id="UP000054321">
    <property type="component" value="Unassembled WGS sequence"/>
</dbReference>
<dbReference type="HOGENOM" id="CLU_005533_5_0_1"/>
<feature type="domain" description="O-methyltransferase dimerisation" evidence="6">
    <location>
        <begin position="72"/>
        <end position="142"/>
    </location>
</feature>
<dbReference type="GO" id="GO:0032259">
    <property type="term" value="P:methylation"/>
    <property type="evidence" value="ECO:0007669"/>
    <property type="project" value="UniProtKB-KW"/>
</dbReference>
<evidence type="ECO:0000256" key="2">
    <source>
        <dbReference type="ARBA" id="ARBA00022679"/>
    </source>
</evidence>
<evidence type="ECO:0000256" key="1">
    <source>
        <dbReference type="ARBA" id="ARBA00022603"/>
    </source>
</evidence>
<dbReference type="InParanoid" id="A0A0C3HQW2"/>
<dbReference type="InterPro" id="IPR036390">
    <property type="entry name" value="WH_DNA-bd_sf"/>
</dbReference>
<evidence type="ECO:0000256" key="3">
    <source>
        <dbReference type="ARBA" id="ARBA00022691"/>
    </source>
</evidence>
<sequence length="406" mass="45287">MEPLYISSSEAPKSRDVPTLLRQLAAKGSNFVDGNSESRGELLEIARSLCIALETPMEAILRMGWAQPTLEAVVRTALDLKLFDRMEDEDGSPKSSAQLAIMTGSDQVLLSRILKHLASMEVIIEMGTDLYGNTRLSKSLVDSIYRGGFRFCLGTLVTACRALPEQLANTGYRNPTESLQSAFQLGHHTKLHAFEFVQKNDFVGFNNHMAGYSLSRARWCDPGCFPVEEILGKNLRGDKNDVLLVDVGGATGHDLIAFHEQYPKLPGRLVLQDLPVTIAEVEGLPDIIEPMAHDFFTKQPVKGARAYYIHSCLHDWPDDKCQEILNNIIPAMTPGYSSILINENVVPEKDAHWLTTSLDMIMISVFATAERTEKDWNEILNSVGLHLVKIWTYERGTQSLIEAELR</sequence>
<keyword evidence="3" id="KW-0949">S-adenosyl-L-methionine</keyword>
<name>A0A0C3HQW2_OIDMZ</name>
<reference evidence="7 8" key="1">
    <citation type="submission" date="2014-04" db="EMBL/GenBank/DDBJ databases">
        <authorList>
            <consortium name="DOE Joint Genome Institute"/>
            <person name="Kuo A."/>
            <person name="Martino E."/>
            <person name="Perotto S."/>
            <person name="Kohler A."/>
            <person name="Nagy L.G."/>
            <person name="Floudas D."/>
            <person name="Copeland A."/>
            <person name="Barry K.W."/>
            <person name="Cichocki N."/>
            <person name="Veneault-Fourrey C."/>
            <person name="LaButti K."/>
            <person name="Lindquist E.A."/>
            <person name="Lipzen A."/>
            <person name="Lundell T."/>
            <person name="Morin E."/>
            <person name="Murat C."/>
            <person name="Sun H."/>
            <person name="Tunlid A."/>
            <person name="Henrissat B."/>
            <person name="Grigoriev I.V."/>
            <person name="Hibbett D.S."/>
            <person name="Martin F."/>
            <person name="Nordberg H.P."/>
            <person name="Cantor M.N."/>
            <person name="Hua S.X."/>
        </authorList>
    </citation>
    <scope>NUCLEOTIDE SEQUENCE [LARGE SCALE GENOMIC DNA]</scope>
    <source>
        <strain evidence="7 8">Zn</strain>
    </source>
</reference>
<accession>A0A0C3HQW2</accession>
<dbReference type="Pfam" id="PF00891">
    <property type="entry name" value="Methyltransf_2"/>
    <property type="match status" value="1"/>
</dbReference>
<gene>
    <name evidence="7" type="ORF">OIDMADRAFT_51236</name>
</gene>
<organism evidence="7 8">
    <name type="scientific">Oidiodendron maius (strain Zn)</name>
    <dbReference type="NCBI Taxonomy" id="913774"/>
    <lineage>
        <taxon>Eukaryota</taxon>
        <taxon>Fungi</taxon>
        <taxon>Dikarya</taxon>
        <taxon>Ascomycota</taxon>
        <taxon>Pezizomycotina</taxon>
        <taxon>Leotiomycetes</taxon>
        <taxon>Leotiomycetes incertae sedis</taxon>
        <taxon>Myxotrichaceae</taxon>
        <taxon>Oidiodendron</taxon>
    </lineage>
</organism>
<dbReference type="Gene3D" id="3.40.50.150">
    <property type="entry name" value="Vaccinia Virus protein VP39"/>
    <property type="match status" value="1"/>
</dbReference>